<dbReference type="EMBL" id="CM042015">
    <property type="protein sequence ID" value="KAI3708617.1"/>
    <property type="molecule type" value="Genomic_DNA"/>
</dbReference>
<sequence length="118" mass="13506">MVFGKASSRPEDTETEPPDNIVDLEENEEERPSNSAGGSQRNAEKDATIPLLEETRRRPKYEDVRLCLTNKEKLQRLSSKVKEAESGGVSKALKIRYLQEIQHQRNDLRKLLVSWSVL</sequence>
<comment type="caution">
    <text evidence="1">The sequence shown here is derived from an EMBL/GenBank/DDBJ whole genome shotgun (WGS) entry which is preliminary data.</text>
</comment>
<dbReference type="Proteomes" id="UP001055811">
    <property type="component" value="Linkage Group LG07"/>
</dbReference>
<gene>
    <name evidence="1" type="ORF">L2E82_37920</name>
</gene>
<keyword evidence="2" id="KW-1185">Reference proteome</keyword>
<evidence type="ECO:0000313" key="1">
    <source>
        <dbReference type="EMBL" id="KAI3708617.1"/>
    </source>
</evidence>
<proteinExistence type="predicted"/>
<name>A0ACB9AEQ1_CICIN</name>
<protein>
    <submittedName>
        <fullName evidence="1">Uncharacterized protein</fullName>
    </submittedName>
</protein>
<organism evidence="1 2">
    <name type="scientific">Cichorium intybus</name>
    <name type="common">Chicory</name>
    <dbReference type="NCBI Taxonomy" id="13427"/>
    <lineage>
        <taxon>Eukaryota</taxon>
        <taxon>Viridiplantae</taxon>
        <taxon>Streptophyta</taxon>
        <taxon>Embryophyta</taxon>
        <taxon>Tracheophyta</taxon>
        <taxon>Spermatophyta</taxon>
        <taxon>Magnoliopsida</taxon>
        <taxon>eudicotyledons</taxon>
        <taxon>Gunneridae</taxon>
        <taxon>Pentapetalae</taxon>
        <taxon>asterids</taxon>
        <taxon>campanulids</taxon>
        <taxon>Asterales</taxon>
        <taxon>Asteraceae</taxon>
        <taxon>Cichorioideae</taxon>
        <taxon>Cichorieae</taxon>
        <taxon>Cichoriinae</taxon>
        <taxon>Cichorium</taxon>
    </lineage>
</organism>
<reference evidence="2" key="1">
    <citation type="journal article" date="2022" name="Mol. Ecol. Resour.">
        <title>The genomes of chicory, endive, great burdock and yacon provide insights into Asteraceae palaeo-polyploidization history and plant inulin production.</title>
        <authorList>
            <person name="Fan W."/>
            <person name="Wang S."/>
            <person name="Wang H."/>
            <person name="Wang A."/>
            <person name="Jiang F."/>
            <person name="Liu H."/>
            <person name="Zhao H."/>
            <person name="Xu D."/>
            <person name="Zhang Y."/>
        </authorList>
    </citation>
    <scope>NUCLEOTIDE SEQUENCE [LARGE SCALE GENOMIC DNA]</scope>
    <source>
        <strain evidence="2">cv. Punajuju</strain>
    </source>
</reference>
<evidence type="ECO:0000313" key="2">
    <source>
        <dbReference type="Proteomes" id="UP001055811"/>
    </source>
</evidence>
<accession>A0ACB9AEQ1</accession>
<reference evidence="1 2" key="2">
    <citation type="journal article" date="2022" name="Mol. Ecol. Resour.">
        <title>The genomes of chicory, endive, great burdock and yacon provide insights into Asteraceae paleo-polyploidization history and plant inulin production.</title>
        <authorList>
            <person name="Fan W."/>
            <person name="Wang S."/>
            <person name="Wang H."/>
            <person name="Wang A."/>
            <person name="Jiang F."/>
            <person name="Liu H."/>
            <person name="Zhao H."/>
            <person name="Xu D."/>
            <person name="Zhang Y."/>
        </authorList>
    </citation>
    <scope>NUCLEOTIDE SEQUENCE [LARGE SCALE GENOMIC DNA]</scope>
    <source>
        <strain evidence="2">cv. Punajuju</strain>
        <tissue evidence="1">Leaves</tissue>
    </source>
</reference>